<keyword evidence="1" id="KW-0175">Coiled coil</keyword>
<dbReference type="Proteomes" id="UP000828236">
    <property type="component" value="Unassembled WGS sequence"/>
</dbReference>
<protein>
    <submittedName>
        <fullName evidence="3">Uncharacterized protein</fullName>
    </submittedName>
</protein>
<name>A0A9D4NW26_DERFA</name>
<accession>A0A9D4NW26</accession>
<feature type="compositionally biased region" description="Acidic residues" evidence="2">
    <location>
        <begin position="101"/>
        <end position="120"/>
    </location>
</feature>
<dbReference type="EMBL" id="SDOV01000007">
    <property type="protein sequence ID" value="KAH7639361.1"/>
    <property type="molecule type" value="Genomic_DNA"/>
</dbReference>
<organism evidence="3">
    <name type="scientific">Dermatophagoides farinae</name>
    <name type="common">American house dust mite</name>
    <dbReference type="NCBI Taxonomy" id="6954"/>
    <lineage>
        <taxon>Eukaryota</taxon>
        <taxon>Metazoa</taxon>
        <taxon>Ecdysozoa</taxon>
        <taxon>Arthropoda</taxon>
        <taxon>Chelicerata</taxon>
        <taxon>Arachnida</taxon>
        <taxon>Acari</taxon>
        <taxon>Acariformes</taxon>
        <taxon>Sarcoptiformes</taxon>
        <taxon>Astigmata</taxon>
        <taxon>Psoroptidia</taxon>
        <taxon>Analgoidea</taxon>
        <taxon>Pyroglyphidae</taxon>
        <taxon>Dermatophagoidinae</taxon>
        <taxon>Dermatophagoides</taxon>
    </lineage>
</organism>
<proteinExistence type="predicted"/>
<reference evidence="3" key="2">
    <citation type="journal article" date="2021" name="World Allergy Organ. J.">
        <title>Chromosome-level assembly of Dermatophagoides farinae genome and transcriptome reveals two novel allergens Der f 37 and Der f 39.</title>
        <authorList>
            <person name="Chen J."/>
            <person name="Cai Z."/>
            <person name="Fan D."/>
            <person name="Hu J."/>
            <person name="Hou Y."/>
            <person name="He Y."/>
            <person name="Zhang Z."/>
            <person name="Zhao Z."/>
            <person name="Gao P."/>
            <person name="Hu W."/>
            <person name="Sun J."/>
            <person name="Li J."/>
            <person name="Ji K."/>
        </authorList>
    </citation>
    <scope>NUCLEOTIDE SEQUENCE</scope>
    <source>
        <strain evidence="3">JKM2019</strain>
    </source>
</reference>
<feature type="region of interest" description="Disordered" evidence="2">
    <location>
        <begin position="97"/>
        <end position="124"/>
    </location>
</feature>
<gene>
    <name evidence="3" type="ORF">HUG17_3394</name>
</gene>
<reference evidence="3" key="1">
    <citation type="submission" date="2020-06" db="EMBL/GenBank/DDBJ databases">
        <authorList>
            <person name="Ji K."/>
            <person name="Li J."/>
        </authorList>
    </citation>
    <scope>NUCLEOTIDE SEQUENCE</scope>
    <source>
        <strain evidence="3">JKM2019</strain>
        <tissue evidence="3">Whole body</tissue>
    </source>
</reference>
<sequence>MMISKRNKRRKLKKELETIDVILNELSQQRKLLEDRLQQVYCRKFLQPVSVVEDQPSDDVQIPVTKLPKAKSVSEQFPSTSSSLIQLDLSVPDSFKMKYQEEEEDDDDEEMENDDADIDSTDNKEKLRKLFAQLQQF</sequence>
<comment type="caution">
    <text evidence="3">The sequence shown here is derived from an EMBL/GenBank/DDBJ whole genome shotgun (WGS) entry which is preliminary data.</text>
</comment>
<feature type="coiled-coil region" evidence="1">
    <location>
        <begin position="9"/>
        <end position="43"/>
    </location>
</feature>
<evidence type="ECO:0000313" key="3">
    <source>
        <dbReference type="EMBL" id="KAH7639361.1"/>
    </source>
</evidence>
<dbReference type="AlphaFoldDB" id="A0A9D4NW26"/>
<evidence type="ECO:0000256" key="2">
    <source>
        <dbReference type="SAM" id="MobiDB-lite"/>
    </source>
</evidence>
<evidence type="ECO:0000256" key="1">
    <source>
        <dbReference type="SAM" id="Coils"/>
    </source>
</evidence>